<accession>A0A0R3SNX2</accession>
<evidence type="ECO:0000256" key="3">
    <source>
        <dbReference type="ARBA" id="ARBA00022448"/>
    </source>
</evidence>
<name>A0A0R3SNX2_HYMDI</name>
<protein>
    <submittedName>
        <fullName evidence="12">G_PROTEIN_RECEP_F1_2 domain-containing protein</fullName>
    </submittedName>
</protein>
<dbReference type="PANTHER" id="PTHR21522">
    <property type="entry name" value="PROTON CHANNEL OTOP"/>
    <property type="match status" value="1"/>
</dbReference>
<dbReference type="WBParaSite" id="HDID_0000663701-mRNA-1">
    <property type="protein sequence ID" value="HDID_0000663701-mRNA-1"/>
    <property type="gene ID" value="HDID_0000663701"/>
</dbReference>
<dbReference type="AlphaFoldDB" id="A0A0R3SNX2"/>
<sequence length="114" mass="12851">LALFYVFRHNKKLETAIYLYLINNIILITVGIICVIVALIRIKDLALRELSEEDAFDDNLLLIGLLATLFYCMFTLVPAISSVHRDGGFFVAKALLEMIQALLQVLKPCPNNIN</sequence>
<evidence type="ECO:0000313" key="12">
    <source>
        <dbReference type="WBParaSite" id="HDID_0000663701-mRNA-1"/>
    </source>
</evidence>
<evidence type="ECO:0000256" key="5">
    <source>
        <dbReference type="ARBA" id="ARBA00022692"/>
    </source>
</evidence>
<dbReference type="GO" id="GO:0015252">
    <property type="term" value="F:proton channel activity"/>
    <property type="evidence" value="ECO:0007669"/>
    <property type="project" value="InterPro"/>
</dbReference>
<evidence type="ECO:0000256" key="6">
    <source>
        <dbReference type="ARBA" id="ARBA00022781"/>
    </source>
</evidence>
<keyword evidence="3" id="KW-0813">Transport</keyword>
<comment type="similarity">
    <text evidence="2">Belongs to the otopetrin family.</text>
</comment>
<evidence type="ECO:0000256" key="9">
    <source>
        <dbReference type="ARBA" id="ARBA00023136"/>
    </source>
</evidence>
<evidence type="ECO:0000256" key="8">
    <source>
        <dbReference type="ARBA" id="ARBA00023065"/>
    </source>
</evidence>
<evidence type="ECO:0000256" key="2">
    <source>
        <dbReference type="ARBA" id="ARBA00006513"/>
    </source>
</evidence>
<keyword evidence="5 11" id="KW-0812">Transmembrane</keyword>
<evidence type="ECO:0000256" key="10">
    <source>
        <dbReference type="ARBA" id="ARBA00023303"/>
    </source>
</evidence>
<feature type="transmembrane region" description="Helical" evidence="11">
    <location>
        <begin position="60"/>
        <end position="80"/>
    </location>
</feature>
<proteinExistence type="inferred from homology"/>
<evidence type="ECO:0000256" key="1">
    <source>
        <dbReference type="ARBA" id="ARBA00004651"/>
    </source>
</evidence>
<comment type="subcellular location">
    <subcellularLocation>
        <location evidence="1">Cell membrane</location>
        <topology evidence="1">Multi-pass membrane protein</topology>
    </subcellularLocation>
</comment>
<keyword evidence="8" id="KW-0406">Ion transport</keyword>
<organism evidence="12">
    <name type="scientific">Hymenolepis diminuta</name>
    <name type="common">Rat tapeworm</name>
    <dbReference type="NCBI Taxonomy" id="6216"/>
    <lineage>
        <taxon>Eukaryota</taxon>
        <taxon>Metazoa</taxon>
        <taxon>Spiralia</taxon>
        <taxon>Lophotrochozoa</taxon>
        <taxon>Platyhelminthes</taxon>
        <taxon>Cestoda</taxon>
        <taxon>Eucestoda</taxon>
        <taxon>Cyclophyllidea</taxon>
        <taxon>Hymenolepididae</taxon>
        <taxon>Hymenolepis</taxon>
    </lineage>
</organism>
<feature type="transmembrane region" description="Helical" evidence="11">
    <location>
        <begin position="17"/>
        <end position="40"/>
    </location>
</feature>
<keyword evidence="4" id="KW-1003">Cell membrane</keyword>
<evidence type="ECO:0000256" key="4">
    <source>
        <dbReference type="ARBA" id="ARBA00022475"/>
    </source>
</evidence>
<dbReference type="GO" id="GO:0005886">
    <property type="term" value="C:plasma membrane"/>
    <property type="evidence" value="ECO:0007669"/>
    <property type="project" value="UniProtKB-SubCell"/>
</dbReference>
<keyword evidence="7 11" id="KW-1133">Transmembrane helix</keyword>
<reference evidence="12" key="1">
    <citation type="submission" date="2017-02" db="UniProtKB">
        <authorList>
            <consortium name="WormBaseParasite"/>
        </authorList>
    </citation>
    <scope>IDENTIFICATION</scope>
</reference>
<keyword evidence="6" id="KW-0375">Hydrogen ion transport</keyword>
<keyword evidence="10" id="KW-0407">Ion channel</keyword>
<dbReference type="Pfam" id="PF03189">
    <property type="entry name" value="Otopetrin"/>
    <property type="match status" value="1"/>
</dbReference>
<dbReference type="PANTHER" id="PTHR21522:SF32">
    <property type="entry name" value="OTOPETRIN-2"/>
    <property type="match status" value="1"/>
</dbReference>
<evidence type="ECO:0000256" key="7">
    <source>
        <dbReference type="ARBA" id="ARBA00022989"/>
    </source>
</evidence>
<dbReference type="InterPro" id="IPR004878">
    <property type="entry name" value="Otopetrin"/>
</dbReference>
<evidence type="ECO:0000256" key="11">
    <source>
        <dbReference type="SAM" id="Phobius"/>
    </source>
</evidence>
<keyword evidence="9 11" id="KW-0472">Membrane</keyword>